<reference evidence="1" key="3">
    <citation type="submission" date="2021-06" db="EMBL/GenBank/DDBJ databases">
        <title>Chromosome-level genome assembly for S. haematobium.</title>
        <authorList>
            <person name="Stroehlein A.J."/>
        </authorList>
    </citation>
    <scope>NUCLEOTIDE SEQUENCE</scope>
</reference>
<dbReference type="GeneID" id="24592063"/>
<name>A0A6A5DS89_SCHHA</name>
<evidence type="ECO:0000313" key="1">
    <source>
        <dbReference type="EMBL" id="KAH9595592.1"/>
    </source>
</evidence>
<dbReference type="CTD" id="24592063"/>
<dbReference type="EMBL" id="AMPZ03000001">
    <property type="protein sequence ID" value="KAH9595592.1"/>
    <property type="molecule type" value="Genomic_DNA"/>
</dbReference>
<organism evidence="1 2">
    <name type="scientific">Schistosoma haematobium</name>
    <name type="common">Blood fluke</name>
    <dbReference type="NCBI Taxonomy" id="6185"/>
    <lineage>
        <taxon>Eukaryota</taxon>
        <taxon>Metazoa</taxon>
        <taxon>Spiralia</taxon>
        <taxon>Lophotrochozoa</taxon>
        <taxon>Platyhelminthes</taxon>
        <taxon>Trematoda</taxon>
        <taxon>Digenea</taxon>
        <taxon>Strigeidida</taxon>
        <taxon>Schistosomatoidea</taxon>
        <taxon>Schistosomatidae</taxon>
        <taxon>Schistosoma</taxon>
    </lineage>
</organism>
<dbReference type="KEGG" id="shx:MS3_00001580"/>
<reference evidence="1" key="4">
    <citation type="journal article" date="2022" name="PLoS Pathog.">
        <title>Chromosome-level genome of Schistosoma haematobium underpins genome-wide explorations of molecular variation.</title>
        <authorList>
            <person name="Stroehlein A.J."/>
            <person name="Korhonen P.K."/>
            <person name="Lee V.V."/>
            <person name="Ralph S.A."/>
            <person name="Mentink-Kane M."/>
            <person name="You H."/>
            <person name="McManus D.P."/>
            <person name="Tchuente L.T."/>
            <person name="Stothard J.R."/>
            <person name="Kaur P."/>
            <person name="Dudchenko O."/>
            <person name="Aiden E.L."/>
            <person name="Yang B."/>
            <person name="Yang H."/>
            <person name="Emery A.M."/>
            <person name="Webster B.L."/>
            <person name="Brindley P.J."/>
            <person name="Rollinson D."/>
            <person name="Chang B.C.H."/>
            <person name="Gasser R.B."/>
            <person name="Young N.D."/>
        </authorList>
    </citation>
    <scope>NUCLEOTIDE SEQUENCE</scope>
</reference>
<gene>
    <name evidence="1" type="ORF">MS3_00001580</name>
</gene>
<keyword evidence="2" id="KW-1185">Reference proteome</keyword>
<reference evidence="1" key="2">
    <citation type="journal article" date="2019" name="Gigascience">
        <title>High-quality Schistosoma haematobium genome achieved by single-molecule and long-range sequencing.</title>
        <authorList>
            <person name="Stroehlein A.J."/>
            <person name="Korhonen P.K."/>
            <person name="Chong T.M."/>
            <person name="Lim Y.L."/>
            <person name="Chan K.G."/>
            <person name="Webster B."/>
            <person name="Rollinson D."/>
            <person name="Brindley P.J."/>
            <person name="Gasser R.B."/>
            <person name="Young N.D."/>
        </authorList>
    </citation>
    <scope>NUCLEOTIDE SEQUENCE</scope>
</reference>
<sequence>MHIFNNTIKTMCSFTTDYYFSPDNLQSGLENSYLLLPSKILYKLSNDFLIEVYLLDYFLQSVIPIIMFLLKQKVRRQNPSITLCPEKKNWKNTTNECFMASNQMMNYHLMILCLLMDILQFLIFMITHQYQIKILHYFGFLCFVTFKPKSMLTNHIIGTFQNSGRNYRPVISEYCTFILSSARIKDKLRLESVQRGFTLHILGADCTLTYNSKCNKLGLDPLWKRGLKLNFIFFFKLLNELSFTSNHVIQYAETSHYDIRNSLALVKQTYS</sequence>
<dbReference type="Proteomes" id="UP000471633">
    <property type="component" value="Unassembled WGS sequence"/>
</dbReference>
<dbReference type="AlphaFoldDB" id="A0A6A5DS89"/>
<protein>
    <submittedName>
        <fullName evidence="1">Uncharacterized protein</fullName>
    </submittedName>
</protein>
<evidence type="ECO:0000313" key="2">
    <source>
        <dbReference type="Proteomes" id="UP000471633"/>
    </source>
</evidence>
<reference evidence="1" key="1">
    <citation type="journal article" date="2012" name="Nat. Genet.">
        <title>Whole-genome sequence of Schistosoma haematobium.</title>
        <authorList>
            <person name="Young N.D."/>
            <person name="Jex A.R."/>
            <person name="Li B."/>
            <person name="Liu S."/>
            <person name="Yang L."/>
            <person name="Xiong Z."/>
            <person name="Li Y."/>
            <person name="Cantacessi C."/>
            <person name="Hall R.S."/>
            <person name="Xu X."/>
            <person name="Chen F."/>
            <person name="Wu X."/>
            <person name="Zerlotini A."/>
            <person name="Oliveira G."/>
            <person name="Hofmann A."/>
            <person name="Zhang G."/>
            <person name="Fang X."/>
            <person name="Kang Y."/>
            <person name="Campbell B.E."/>
            <person name="Loukas A."/>
            <person name="Ranganathan S."/>
            <person name="Rollinson D."/>
            <person name="Rinaldi G."/>
            <person name="Brindley P.J."/>
            <person name="Yang H."/>
            <person name="Wang J."/>
            <person name="Wang J."/>
            <person name="Gasser R.B."/>
        </authorList>
    </citation>
    <scope>NUCLEOTIDE SEQUENCE</scope>
</reference>
<accession>A0A6A5DS89</accession>
<comment type="caution">
    <text evidence="1">The sequence shown here is derived from an EMBL/GenBank/DDBJ whole genome shotgun (WGS) entry which is preliminary data.</text>
</comment>
<dbReference type="RefSeq" id="XP_035590193.1">
    <property type="nucleotide sequence ID" value="XM_035733985.1"/>
</dbReference>
<proteinExistence type="predicted"/>